<keyword evidence="6" id="KW-0560">Oxidoreductase</keyword>
<evidence type="ECO:0000256" key="6">
    <source>
        <dbReference type="ARBA" id="ARBA00023002"/>
    </source>
</evidence>
<accession>A0A1U7J7P6</accession>
<dbReference type="InterPro" id="IPR038354">
    <property type="entry name" value="VKOR_sf"/>
</dbReference>
<feature type="transmembrane region" description="Helical" evidence="10">
    <location>
        <begin position="14"/>
        <end position="35"/>
    </location>
</feature>
<dbReference type="Pfam" id="PF07884">
    <property type="entry name" value="VKOR"/>
    <property type="match status" value="1"/>
</dbReference>
<evidence type="ECO:0000313" key="13">
    <source>
        <dbReference type="Proteomes" id="UP000185557"/>
    </source>
</evidence>
<feature type="transmembrane region" description="Helical" evidence="10">
    <location>
        <begin position="163"/>
        <end position="182"/>
    </location>
</feature>
<comment type="similarity">
    <text evidence="2">Belongs to the VKOR family.</text>
</comment>
<dbReference type="InterPro" id="IPR044698">
    <property type="entry name" value="VKOR/LTO1"/>
</dbReference>
<dbReference type="SMART" id="SM00756">
    <property type="entry name" value="VKc"/>
    <property type="match status" value="1"/>
</dbReference>
<dbReference type="PANTHER" id="PTHR34573:SF1">
    <property type="entry name" value="VITAMIN K EPOXIDE REDUCTASE DOMAIN-CONTAINING PROTEIN"/>
    <property type="match status" value="1"/>
</dbReference>
<evidence type="ECO:0000259" key="11">
    <source>
        <dbReference type="SMART" id="SM00756"/>
    </source>
</evidence>
<dbReference type="CDD" id="cd12916">
    <property type="entry name" value="VKOR_1"/>
    <property type="match status" value="1"/>
</dbReference>
<dbReference type="GO" id="GO:0016020">
    <property type="term" value="C:membrane"/>
    <property type="evidence" value="ECO:0007669"/>
    <property type="project" value="UniProtKB-SubCell"/>
</dbReference>
<comment type="caution">
    <text evidence="12">The sequence shown here is derived from an EMBL/GenBank/DDBJ whole genome shotgun (WGS) entry which is preliminary data.</text>
</comment>
<keyword evidence="7 10" id="KW-0472">Membrane</keyword>
<gene>
    <name evidence="12" type="ORF">NIES30_08280</name>
</gene>
<evidence type="ECO:0000256" key="2">
    <source>
        <dbReference type="ARBA" id="ARBA00006214"/>
    </source>
</evidence>
<evidence type="ECO:0000256" key="5">
    <source>
        <dbReference type="ARBA" id="ARBA00022989"/>
    </source>
</evidence>
<dbReference type="Gene3D" id="1.20.1440.130">
    <property type="entry name" value="VKOR domain"/>
    <property type="match status" value="1"/>
</dbReference>
<evidence type="ECO:0000256" key="4">
    <source>
        <dbReference type="ARBA" id="ARBA00022719"/>
    </source>
</evidence>
<keyword evidence="5 10" id="KW-1133">Transmembrane helix</keyword>
<keyword evidence="3 10" id="KW-0812">Transmembrane</keyword>
<dbReference type="RefSeq" id="WP_073607933.1">
    <property type="nucleotide sequence ID" value="NZ_MRCG01000004.1"/>
</dbReference>
<keyword evidence="8" id="KW-1015">Disulfide bond</keyword>
<evidence type="ECO:0000256" key="9">
    <source>
        <dbReference type="ARBA" id="ARBA00023284"/>
    </source>
</evidence>
<proteinExistence type="inferred from homology"/>
<dbReference type="PANTHER" id="PTHR34573">
    <property type="entry name" value="VKC DOMAIN-CONTAINING PROTEIN"/>
    <property type="match status" value="1"/>
</dbReference>
<dbReference type="AlphaFoldDB" id="A0A1U7J7P6"/>
<protein>
    <recommendedName>
        <fullName evidence="11">Vitamin K epoxide reductase domain-containing protein</fullName>
    </recommendedName>
</protein>
<dbReference type="InterPro" id="IPR036249">
    <property type="entry name" value="Thioredoxin-like_sf"/>
</dbReference>
<dbReference type="GO" id="GO:0048038">
    <property type="term" value="F:quinone binding"/>
    <property type="evidence" value="ECO:0007669"/>
    <property type="project" value="UniProtKB-KW"/>
</dbReference>
<dbReference type="Gene3D" id="3.40.30.10">
    <property type="entry name" value="Glutaredoxin"/>
    <property type="match status" value="1"/>
</dbReference>
<reference evidence="12 13" key="1">
    <citation type="submission" date="2016-11" db="EMBL/GenBank/DDBJ databases">
        <title>Draft Genome Sequences of Nine Cyanobacterial Strains from Diverse Habitats.</title>
        <authorList>
            <person name="Zhu T."/>
            <person name="Hou S."/>
            <person name="Lu X."/>
            <person name="Hess W.R."/>
        </authorList>
    </citation>
    <scope>NUCLEOTIDE SEQUENCE [LARGE SCALE GENOMIC DNA]</scope>
    <source>
        <strain evidence="12 13">NIES-30</strain>
    </source>
</reference>
<dbReference type="STRING" id="549789.NIES30_08280"/>
<organism evidence="12 13">
    <name type="scientific">Phormidium tenue NIES-30</name>
    <dbReference type="NCBI Taxonomy" id="549789"/>
    <lineage>
        <taxon>Bacteria</taxon>
        <taxon>Bacillati</taxon>
        <taxon>Cyanobacteriota</taxon>
        <taxon>Cyanophyceae</taxon>
        <taxon>Oscillatoriophycideae</taxon>
        <taxon>Oscillatoriales</taxon>
        <taxon>Oscillatoriaceae</taxon>
        <taxon>Phormidium</taxon>
    </lineage>
</organism>
<dbReference type="EMBL" id="MRCG01000004">
    <property type="protein sequence ID" value="OKH49150.1"/>
    <property type="molecule type" value="Genomic_DNA"/>
</dbReference>
<evidence type="ECO:0000256" key="7">
    <source>
        <dbReference type="ARBA" id="ARBA00023136"/>
    </source>
</evidence>
<feature type="domain" description="Vitamin K epoxide reductase" evidence="11">
    <location>
        <begin position="12"/>
        <end position="154"/>
    </location>
</feature>
<feature type="transmembrane region" description="Helical" evidence="10">
    <location>
        <begin position="129"/>
        <end position="151"/>
    </location>
</feature>
<comment type="subcellular location">
    <subcellularLocation>
        <location evidence="1">Membrane</location>
        <topology evidence="1">Multi-pass membrane protein</topology>
    </subcellularLocation>
</comment>
<dbReference type="SUPFAM" id="SSF52833">
    <property type="entry name" value="Thioredoxin-like"/>
    <property type="match status" value="1"/>
</dbReference>
<evidence type="ECO:0000256" key="8">
    <source>
        <dbReference type="ARBA" id="ARBA00023157"/>
    </source>
</evidence>
<sequence>MPRKQQSTPWIHRYARPLMAGLAAVGAVVTAYLTINKLTGSATACPTKGCDIVLSSPYATVFGQPLALFGFLAYVGMAVMAIAPLLVNGAEQKDLRDKLTRLTQPLLLIGGTAMMVFSAYLMYLLSAEIQAACLYCIGSALLSTSLFLLALVGQNWSELSQPFFIGSITAFLVVVGTLGVYANVNNPVAEGGSGDQLGPAITTQSGPAEMALAQHLADTGAIFYGAWWCPHCQEQKQLFGQEASQVIPYVECATPEGQEQTPECQEAGITGYPTWEINSERLSGTRTLEELAQLSGYTGPTTFQNSI</sequence>
<feature type="transmembrane region" description="Helical" evidence="10">
    <location>
        <begin position="66"/>
        <end position="86"/>
    </location>
</feature>
<keyword evidence="4" id="KW-0874">Quinone</keyword>
<evidence type="ECO:0000256" key="1">
    <source>
        <dbReference type="ARBA" id="ARBA00004141"/>
    </source>
</evidence>
<name>A0A1U7J7P6_9CYAN</name>
<dbReference type="GO" id="GO:0016491">
    <property type="term" value="F:oxidoreductase activity"/>
    <property type="evidence" value="ECO:0007669"/>
    <property type="project" value="UniProtKB-KW"/>
</dbReference>
<dbReference type="InterPro" id="IPR012932">
    <property type="entry name" value="VKOR"/>
</dbReference>
<evidence type="ECO:0000256" key="3">
    <source>
        <dbReference type="ARBA" id="ARBA00022692"/>
    </source>
</evidence>
<keyword evidence="13" id="KW-1185">Reference proteome</keyword>
<dbReference type="Proteomes" id="UP000185557">
    <property type="component" value="Unassembled WGS sequence"/>
</dbReference>
<feature type="transmembrane region" description="Helical" evidence="10">
    <location>
        <begin position="106"/>
        <end position="123"/>
    </location>
</feature>
<evidence type="ECO:0000313" key="12">
    <source>
        <dbReference type="EMBL" id="OKH49150.1"/>
    </source>
</evidence>
<keyword evidence="9" id="KW-0676">Redox-active center</keyword>
<evidence type="ECO:0000256" key="10">
    <source>
        <dbReference type="SAM" id="Phobius"/>
    </source>
</evidence>
<dbReference type="OrthoDB" id="185994at2"/>